<dbReference type="KEGG" id="och:CES85_5165"/>
<proteinExistence type="predicted"/>
<dbReference type="InterPro" id="IPR034904">
    <property type="entry name" value="FSCA_dom_sf"/>
</dbReference>
<protein>
    <recommendedName>
        <fullName evidence="1">MIP18 family-like domain-containing protein</fullName>
    </recommendedName>
</protein>
<dbReference type="AlphaFoldDB" id="A0A248UDB1"/>
<evidence type="ECO:0000259" key="1">
    <source>
        <dbReference type="Pfam" id="PF01883"/>
    </source>
</evidence>
<organism evidence="2 3">
    <name type="scientific">Ochrobactrum quorumnocens</name>
    <dbReference type="NCBI Taxonomy" id="271865"/>
    <lineage>
        <taxon>Bacteria</taxon>
        <taxon>Pseudomonadati</taxon>
        <taxon>Pseudomonadota</taxon>
        <taxon>Alphaproteobacteria</taxon>
        <taxon>Hyphomicrobiales</taxon>
        <taxon>Brucellaceae</taxon>
        <taxon>Brucella/Ochrobactrum group</taxon>
        <taxon>Ochrobactrum</taxon>
    </lineage>
</organism>
<dbReference type="PANTHER" id="PTHR42831:SF1">
    <property type="entry name" value="FE-S PROTEIN MATURATION AUXILIARY FACTOR YITW"/>
    <property type="match status" value="1"/>
</dbReference>
<gene>
    <name evidence="2" type="ORF">CES85_5165</name>
</gene>
<accession>A0A248UDB1</accession>
<evidence type="ECO:0000313" key="3">
    <source>
        <dbReference type="Proteomes" id="UP000215256"/>
    </source>
</evidence>
<dbReference type="InterPro" id="IPR052339">
    <property type="entry name" value="Fe-S_Maturation_MIP18"/>
</dbReference>
<dbReference type="PANTHER" id="PTHR42831">
    <property type="entry name" value="FE-S PROTEIN MATURATION AUXILIARY FACTOR YITW"/>
    <property type="match status" value="1"/>
</dbReference>
<feature type="domain" description="MIP18 family-like" evidence="1">
    <location>
        <begin position="12"/>
        <end position="83"/>
    </location>
</feature>
<sequence>MQSENDVQLEYAILKALRLILDPELGVNLVDLGMIYHIEVADDGTINVEMTTTTPGCPAAGFLTQAVQTCVEAVDGVSRANVELTYEPAWVPEMAQPEVQSRFTGRPL</sequence>
<dbReference type="EMBL" id="CP022603">
    <property type="protein sequence ID" value="ASV84371.1"/>
    <property type="molecule type" value="Genomic_DNA"/>
</dbReference>
<dbReference type="Pfam" id="PF01883">
    <property type="entry name" value="FeS_assembly_P"/>
    <property type="match status" value="1"/>
</dbReference>
<dbReference type="Proteomes" id="UP000215256">
    <property type="component" value="Chromosome 2"/>
</dbReference>
<reference evidence="2 3" key="1">
    <citation type="submission" date="2017-07" db="EMBL/GenBank/DDBJ databases">
        <title>Phylogenetic study on the rhizospheric bacterium Ochrobactrum sp. A44.</title>
        <authorList>
            <person name="Krzyzanowska D.M."/>
            <person name="Ossowicki A."/>
            <person name="Rajewska M."/>
            <person name="Maciag T."/>
            <person name="Kaczynski Z."/>
            <person name="Czerwicka M."/>
            <person name="Jafra S."/>
        </authorList>
    </citation>
    <scope>NUCLEOTIDE SEQUENCE [LARGE SCALE GENOMIC DNA]</scope>
    <source>
        <strain evidence="2 3">A44</strain>
    </source>
</reference>
<dbReference type="SUPFAM" id="SSF117916">
    <property type="entry name" value="Fe-S cluster assembly (FSCA) domain-like"/>
    <property type="match status" value="1"/>
</dbReference>
<dbReference type="RefSeq" id="WP_095445117.1">
    <property type="nucleotide sequence ID" value="NZ_CP022603.1"/>
</dbReference>
<dbReference type="OrthoDB" id="9805360at2"/>
<name>A0A248UDB1_9HYPH</name>
<dbReference type="Gene3D" id="3.30.300.130">
    <property type="entry name" value="Fe-S cluster assembly (FSCA)"/>
    <property type="match status" value="1"/>
</dbReference>
<dbReference type="InterPro" id="IPR002744">
    <property type="entry name" value="MIP18-like"/>
</dbReference>
<evidence type="ECO:0000313" key="2">
    <source>
        <dbReference type="EMBL" id="ASV84371.1"/>
    </source>
</evidence>